<evidence type="ECO:0000256" key="1">
    <source>
        <dbReference type="ARBA" id="ARBA00006484"/>
    </source>
</evidence>
<dbReference type="SMART" id="SM00822">
    <property type="entry name" value="PKS_KR"/>
    <property type="match status" value="1"/>
</dbReference>
<feature type="compositionally biased region" description="Basic and acidic residues" evidence="3">
    <location>
        <begin position="1"/>
        <end position="10"/>
    </location>
</feature>
<sequence>MTDIASHRESNGAQDAQDAQHERYARYPSLAGRAVLITGGATGIGASFVEHFARQGARVAFVDLDEQAGRALAARLADAAHAPVFAACDLTDIAALRGAIDAIRARVGPIAALVNNAANDVRHAIADVTPESFDASIAVNLRHQFFAAQAVIDDMKRLGGGSIVNLGSIGWMLKNAGYPVYATAKAAVQGLTRALARELGPFGIRVNTLVPGWVMTDKQRRLWLDDAGRAAIKAGQCIDAELLPGDLARMALFLAADDSRMITAQDVVVDGGWA</sequence>
<dbReference type="EMBL" id="CP065686">
    <property type="protein sequence ID" value="QPS43330.1"/>
    <property type="molecule type" value="Genomic_DNA"/>
</dbReference>
<protein>
    <submittedName>
        <fullName evidence="5">SDR family oxidoreductase</fullName>
    </submittedName>
</protein>
<dbReference type="PRINTS" id="PR00080">
    <property type="entry name" value="SDRFAMILY"/>
</dbReference>
<accession>A0A7U4P255</accession>
<dbReference type="InterPro" id="IPR002347">
    <property type="entry name" value="SDR_fam"/>
</dbReference>
<dbReference type="KEGG" id="bhg:I6G56_17490"/>
<dbReference type="PROSITE" id="PS00061">
    <property type="entry name" value="ADH_SHORT"/>
    <property type="match status" value="1"/>
</dbReference>
<proteinExistence type="inferred from homology"/>
<reference evidence="5 6" key="1">
    <citation type="submission" date="2020-12" db="EMBL/GenBank/DDBJ databases">
        <title>FDA dAtabase for Regulatory Grade micrObial Sequences (FDA-ARGOS): Supporting development and validation of Infectious Disease Dx tests.</title>
        <authorList>
            <person name="Nelson B."/>
            <person name="Plummer A."/>
            <person name="Tallon L."/>
            <person name="Sadzewicz L."/>
            <person name="Zhao X."/>
            <person name="Boylan J."/>
            <person name="Ott S."/>
            <person name="Bowen H."/>
            <person name="Vavikolanu K."/>
            <person name="Mehta A."/>
            <person name="Aluvathingal J."/>
            <person name="Nadendla S."/>
            <person name="Myers T."/>
            <person name="Yan Y."/>
            <person name="Sichtig H."/>
        </authorList>
    </citation>
    <scope>NUCLEOTIDE SEQUENCE [LARGE SCALE GENOMIC DNA]</scope>
    <source>
        <strain evidence="5 6">FDAARGOS_899</strain>
    </source>
</reference>
<keyword evidence="2" id="KW-0560">Oxidoreductase</keyword>
<evidence type="ECO:0000256" key="2">
    <source>
        <dbReference type="ARBA" id="ARBA00023002"/>
    </source>
</evidence>
<evidence type="ECO:0000313" key="5">
    <source>
        <dbReference type="EMBL" id="QPS43330.1"/>
    </source>
</evidence>
<dbReference type="PANTHER" id="PTHR42760">
    <property type="entry name" value="SHORT-CHAIN DEHYDROGENASES/REDUCTASES FAMILY MEMBER"/>
    <property type="match status" value="1"/>
</dbReference>
<feature type="domain" description="Ketoreductase" evidence="4">
    <location>
        <begin position="33"/>
        <end position="213"/>
    </location>
</feature>
<organism evidence="5 6">
    <name type="scientific">Burkholderia humptydooensis</name>
    <dbReference type="NCBI Taxonomy" id="430531"/>
    <lineage>
        <taxon>Bacteria</taxon>
        <taxon>Pseudomonadati</taxon>
        <taxon>Pseudomonadota</taxon>
        <taxon>Betaproteobacteria</taxon>
        <taxon>Burkholderiales</taxon>
        <taxon>Burkholderiaceae</taxon>
        <taxon>Burkholderia</taxon>
        <taxon>pseudomallei group</taxon>
    </lineage>
</organism>
<dbReference type="CDD" id="cd05233">
    <property type="entry name" value="SDR_c"/>
    <property type="match status" value="1"/>
</dbReference>
<dbReference type="RefSeq" id="WP_006025225.1">
    <property type="nucleotide sequence ID" value="NZ_CP013380.1"/>
</dbReference>
<evidence type="ECO:0000259" key="4">
    <source>
        <dbReference type="SMART" id="SM00822"/>
    </source>
</evidence>
<dbReference type="Gene3D" id="3.40.50.720">
    <property type="entry name" value="NAD(P)-binding Rossmann-like Domain"/>
    <property type="match status" value="1"/>
</dbReference>
<dbReference type="PRINTS" id="PR00081">
    <property type="entry name" value="GDHRDH"/>
</dbReference>
<feature type="region of interest" description="Disordered" evidence="3">
    <location>
        <begin position="1"/>
        <end position="21"/>
    </location>
</feature>
<accession>A0A7T2WXS8</accession>
<evidence type="ECO:0000313" key="6">
    <source>
        <dbReference type="Proteomes" id="UP000594943"/>
    </source>
</evidence>
<evidence type="ECO:0000256" key="3">
    <source>
        <dbReference type="SAM" id="MobiDB-lite"/>
    </source>
</evidence>
<dbReference type="Pfam" id="PF13561">
    <property type="entry name" value="adh_short_C2"/>
    <property type="match status" value="1"/>
</dbReference>
<dbReference type="InterPro" id="IPR036291">
    <property type="entry name" value="NAD(P)-bd_dom_sf"/>
</dbReference>
<dbReference type="PANTHER" id="PTHR42760:SF133">
    <property type="entry name" value="3-OXOACYL-[ACYL-CARRIER-PROTEIN] REDUCTASE"/>
    <property type="match status" value="1"/>
</dbReference>
<dbReference type="GO" id="GO:0016616">
    <property type="term" value="F:oxidoreductase activity, acting on the CH-OH group of donors, NAD or NADP as acceptor"/>
    <property type="evidence" value="ECO:0007669"/>
    <property type="project" value="TreeGrafter"/>
</dbReference>
<gene>
    <name evidence="5" type="ORF">I6G56_17490</name>
</gene>
<dbReference type="Proteomes" id="UP000594943">
    <property type="component" value="Chromosome 1"/>
</dbReference>
<dbReference type="InterPro" id="IPR020904">
    <property type="entry name" value="Sc_DH/Rdtase_CS"/>
</dbReference>
<dbReference type="InterPro" id="IPR057326">
    <property type="entry name" value="KR_dom"/>
</dbReference>
<name>A0A7U4P255_9BURK</name>
<comment type="similarity">
    <text evidence="1">Belongs to the short-chain dehydrogenases/reductases (SDR) family.</text>
</comment>
<dbReference type="FunFam" id="3.40.50.720:FF:000084">
    <property type="entry name" value="Short-chain dehydrogenase reductase"/>
    <property type="match status" value="1"/>
</dbReference>
<dbReference type="AlphaFoldDB" id="A0A7U4P255"/>
<dbReference type="SUPFAM" id="SSF51735">
    <property type="entry name" value="NAD(P)-binding Rossmann-fold domains"/>
    <property type="match status" value="1"/>
</dbReference>